<dbReference type="PANTHER" id="PTHR35024">
    <property type="entry name" value="HYPOTHETICAL CYTOSOLIC PROTEIN"/>
    <property type="match status" value="1"/>
</dbReference>
<accession>A0A4Y8L0H0</accession>
<comment type="similarity">
    <text evidence="1">Belongs to the bactofilin family.</text>
</comment>
<comment type="caution">
    <text evidence="2">The sequence shown here is derived from an EMBL/GenBank/DDBJ whole genome shotgun (WGS) entry which is preliminary data.</text>
</comment>
<dbReference type="PANTHER" id="PTHR35024:SF4">
    <property type="entry name" value="POLYMER-FORMING CYTOSKELETAL PROTEIN"/>
    <property type="match status" value="1"/>
</dbReference>
<dbReference type="Pfam" id="PF04519">
    <property type="entry name" value="Bactofilin"/>
    <property type="match status" value="1"/>
</dbReference>
<dbReference type="Proteomes" id="UP000297861">
    <property type="component" value="Unassembled WGS sequence"/>
</dbReference>
<protein>
    <submittedName>
        <fullName evidence="2">Polymer-forming cytoskeletal protein</fullName>
    </submittedName>
</protein>
<dbReference type="EMBL" id="SOML01000006">
    <property type="protein sequence ID" value="TFD96219.1"/>
    <property type="molecule type" value="Genomic_DNA"/>
</dbReference>
<evidence type="ECO:0000256" key="1">
    <source>
        <dbReference type="ARBA" id="ARBA00044755"/>
    </source>
</evidence>
<name>A0A4Y8L0H0_9BACT</name>
<dbReference type="InterPro" id="IPR007607">
    <property type="entry name" value="BacA/B"/>
</dbReference>
<dbReference type="STRING" id="1121485.GCA_000426485_00656"/>
<dbReference type="OrthoDB" id="5432602at2"/>
<gene>
    <name evidence="2" type="ORF">E2605_11550</name>
</gene>
<proteinExistence type="inferred from homology"/>
<reference evidence="2 3" key="1">
    <citation type="submission" date="2019-03" db="EMBL/GenBank/DDBJ databases">
        <title>San Antonio Military Medical Center submission to MRSN (WRAIR), pending publication.</title>
        <authorList>
            <person name="Blyth D.M."/>
            <person name="Mccarthy S.L."/>
            <person name="Schall S.E."/>
            <person name="Stam J.A."/>
            <person name="Ong A.C."/>
            <person name="Mcgann P.T."/>
        </authorList>
    </citation>
    <scope>NUCLEOTIDE SEQUENCE [LARGE SCALE GENOMIC DNA]</scope>
    <source>
        <strain evidence="2 3">MRSN571793</strain>
    </source>
</reference>
<evidence type="ECO:0000313" key="3">
    <source>
        <dbReference type="Proteomes" id="UP000297861"/>
    </source>
</evidence>
<evidence type="ECO:0000313" key="2">
    <source>
        <dbReference type="EMBL" id="TFD96219.1"/>
    </source>
</evidence>
<organism evidence="2 3">
    <name type="scientific">Dysgonomonas capnocytophagoides</name>
    <dbReference type="NCBI Taxonomy" id="45254"/>
    <lineage>
        <taxon>Bacteria</taxon>
        <taxon>Pseudomonadati</taxon>
        <taxon>Bacteroidota</taxon>
        <taxon>Bacteroidia</taxon>
        <taxon>Bacteroidales</taxon>
        <taxon>Dysgonomonadaceae</taxon>
        <taxon>Dysgonomonas</taxon>
    </lineage>
</organism>
<sequence>MFFNNKHKRLVYIMLNKNKKKEYSPLTISDSLSILSNAATIKGEINIDDDLRIDGNVSGNINSQGRVIVGLGGCVTGTIRSKSVELVGKIYGDIIVSEIAILRASSFCNGDLIAANLEIEAGASFCGNCKMENVPV</sequence>
<keyword evidence="3" id="KW-1185">Reference proteome</keyword>
<dbReference type="AlphaFoldDB" id="A0A4Y8L0H0"/>